<accession>A0A7R8Z7F4</accession>
<name>A0A7R8Z7F4_TIMDO</name>
<protein>
    <submittedName>
        <fullName evidence="1">Uncharacterized protein</fullName>
    </submittedName>
</protein>
<organism evidence="1">
    <name type="scientific">Timema douglasi</name>
    <name type="common">Walking stick</name>
    <dbReference type="NCBI Taxonomy" id="61478"/>
    <lineage>
        <taxon>Eukaryota</taxon>
        <taxon>Metazoa</taxon>
        <taxon>Ecdysozoa</taxon>
        <taxon>Arthropoda</taxon>
        <taxon>Hexapoda</taxon>
        <taxon>Insecta</taxon>
        <taxon>Pterygota</taxon>
        <taxon>Neoptera</taxon>
        <taxon>Polyneoptera</taxon>
        <taxon>Phasmatodea</taxon>
        <taxon>Timematodea</taxon>
        <taxon>Timematoidea</taxon>
        <taxon>Timematidae</taxon>
        <taxon>Timema</taxon>
    </lineage>
</organism>
<gene>
    <name evidence="1" type="ORF">TDIB3V08_LOCUS2834</name>
</gene>
<evidence type="ECO:0000313" key="1">
    <source>
        <dbReference type="EMBL" id="CAD7196486.1"/>
    </source>
</evidence>
<sequence>MGWNMGAPTRTHEEWEITFPRAMGVIPFPYIRESVETVLPAFASVSESKQLRLPPRIGCPSGGSDNFVWPRGTSIVSGRPRIESRADSRLNAPLSQSCQLESGGQSSCFGVGVCVVAHHRCRSLVQHEINALYHVATEAGAEYFLVPLREFDKTGLNDPCWIQIPLLRCPCLQLVDSDDSSCIDDAMAASPTTQTP</sequence>
<proteinExistence type="predicted"/>
<dbReference type="EMBL" id="OA565186">
    <property type="protein sequence ID" value="CAD7196486.1"/>
    <property type="molecule type" value="Genomic_DNA"/>
</dbReference>
<dbReference type="AlphaFoldDB" id="A0A7R8Z7F4"/>
<reference evidence="1" key="1">
    <citation type="submission" date="2020-11" db="EMBL/GenBank/DDBJ databases">
        <authorList>
            <person name="Tran Van P."/>
        </authorList>
    </citation>
    <scope>NUCLEOTIDE SEQUENCE</scope>
</reference>